<sequence>MFEKRLKNTRTHPNPRFPPLFTSKPTPTMRALTPAEVLFEGDVPPAVMPPCDHYAGSEKLIRKSLALQAQLGPVFDVTLDCEDGAQVGQEASHAELVASFLGSEDDRFGRVGVRIHDFQNRAWRDDVRIILRAARKAPAYITLPKIRSVFDAVEMVAFVEASRCEFGIKQAIPCQLLIETHGALAEVFELAALPGVEALSFGLMDFVSAHHGAIPDTAMRSPGQFDHPLVRRAKLEIAAACHAHGKVASHNVSTEVRDMSVVAGDAQRARNEFGFTRMWSIHPDQIQPIVDAFLPRKDEIAAATEILLAAQNAQWGPTRYQDTLHDRASYRYYWSVLRRAKASAQALPEGAETLFSQDK</sequence>
<gene>
    <name evidence="4" type="ORF">BSU04_20780</name>
</gene>
<dbReference type="Pfam" id="PF03328">
    <property type="entry name" value="HpcH_HpaI"/>
    <property type="match status" value="1"/>
</dbReference>
<dbReference type="EMBL" id="MTHB01000122">
    <property type="protein sequence ID" value="OXC76661.1"/>
    <property type="molecule type" value="Genomic_DNA"/>
</dbReference>
<dbReference type="Gene3D" id="6.10.140.960">
    <property type="match status" value="1"/>
</dbReference>
<reference evidence="5" key="1">
    <citation type="submission" date="2017-01" db="EMBL/GenBank/DDBJ databases">
        <title>Genome Analysis of Deinococcus marmoris KOPRI26562.</title>
        <authorList>
            <person name="Kim J.H."/>
            <person name="Oh H.-M."/>
        </authorList>
    </citation>
    <scope>NUCLEOTIDE SEQUENCE [LARGE SCALE GENOMIC DNA]</scope>
    <source>
        <strain evidence="5">PAMC 26633</strain>
    </source>
</reference>
<feature type="domain" description="HpcH/HpaI aldolase/citrate lyase" evidence="3">
    <location>
        <begin position="77"/>
        <end position="283"/>
    </location>
</feature>
<keyword evidence="4" id="KW-0456">Lyase</keyword>
<feature type="region of interest" description="Disordered" evidence="2">
    <location>
        <begin position="1"/>
        <end position="26"/>
    </location>
</feature>
<comment type="caution">
    <text evidence="4">The sequence shown here is derived from an EMBL/GenBank/DDBJ whole genome shotgun (WGS) entry which is preliminary data.</text>
</comment>
<dbReference type="GO" id="GO:0047777">
    <property type="term" value="F:(S)-citramalyl-CoA lyase activity"/>
    <property type="evidence" value="ECO:0007669"/>
    <property type="project" value="TreeGrafter"/>
</dbReference>
<dbReference type="InterPro" id="IPR005000">
    <property type="entry name" value="Aldolase/citrate-lyase_domain"/>
</dbReference>
<dbReference type="Gene3D" id="3.20.20.60">
    <property type="entry name" value="Phosphoenolpyruvate-binding domains"/>
    <property type="match status" value="1"/>
</dbReference>
<proteinExistence type="predicted"/>
<dbReference type="GO" id="GO:0046872">
    <property type="term" value="F:metal ion binding"/>
    <property type="evidence" value="ECO:0007669"/>
    <property type="project" value="UniProtKB-KW"/>
</dbReference>
<name>A0A226WZN6_CABSO</name>
<dbReference type="InterPro" id="IPR040442">
    <property type="entry name" value="Pyrv_kinase-like_dom_sf"/>
</dbReference>
<protein>
    <submittedName>
        <fullName evidence="4">Citrate lyase beta chain</fullName>
    </submittedName>
</protein>
<evidence type="ECO:0000313" key="5">
    <source>
        <dbReference type="Proteomes" id="UP000214720"/>
    </source>
</evidence>
<evidence type="ECO:0000256" key="2">
    <source>
        <dbReference type="SAM" id="MobiDB-lite"/>
    </source>
</evidence>
<evidence type="ECO:0000313" key="4">
    <source>
        <dbReference type="EMBL" id="OXC76661.1"/>
    </source>
</evidence>
<dbReference type="SUPFAM" id="SSF51621">
    <property type="entry name" value="Phosphoenolpyruvate/pyruvate domain"/>
    <property type="match status" value="1"/>
</dbReference>
<organism evidence="4 5">
    <name type="scientific">Caballeronia sordidicola</name>
    <name type="common">Burkholderia sordidicola</name>
    <dbReference type="NCBI Taxonomy" id="196367"/>
    <lineage>
        <taxon>Bacteria</taxon>
        <taxon>Pseudomonadati</taxon>
        <taxon>Pseudomonadota</taxon>
        <taxon>Betaproteobacteria</taxon>
        <taxon>Burkholderiales</taxon>
        <taxon>Burkholderiaceae</taxon>
        <taxon>Caballeronia</taxon>
    </lineage>
</organism>
<dbReference type="Proteomes" id="UP000214720">
    <property type="component" value="Unassembled WGS sequence"/>
</dbReference>
<dbReference type="GO" id="GO:0106064">
    <property type="term" value="P:regulation of cobalamin metabolic process"/>
    <property type="evidence" value="ECO:0007669"/>
    <property type="project" value="TreeGrafter"/>
</dbReference>
<keyword evidence="1" id="KW-0479">Metal-binding</keyword>
<dbReference type="InterPro" id="IPR015813">
    <property type="entry name" value="Pyrv/PenolPyrv_kinase-like_dom"/>
</dbReference>
<evidence type="ECO:0000259" key="3">
    <source>
        <dbReference type="Pfam" id="PF03328"/>
    </source>
</evidence>
<dbReference type="AlphaFoldDB" id="A0A226WZN6"/>
<dbReference type="eggNOG" id="COG2301">
    <property type="taxonomic scope" value="Bacteria"/>
</dbReference>
<dbReference type="PANTHER" id="PTHR11105:SF0">
    <property type="entry name" value="CITRAMALYL-COA LYASE, MITOCHONDRIAL"/>
    <property type="match status" value="1"/>
</dbReference>
<dbReference type="InterPro" id="IPR040186">
    <property type="entry name" value="Citramalyl-CoA_lyase"/>
</dbReference>
<dbReference type="PANTHER" id="PTHR11105">
    <property type="entry name" value="CITRATE LYASE SUBUNIT BETA-RELATED"/>
    <property type="match status" value="1"/>
</dbReference>
<evidence type="ECO:0000256" key="1">
    <source>
        <dbReference type="ARBA" id="ARBA00022723"/>
    </source>
</evidence>
<accession>A0A226WZN6</accession>